<dbReference type="Proteomes" id="UP000885779">
    <property type="component" value="Unassembled WGS sequence"/>
</dbReference>
<accession>A0A7V4WVT4</accession>
<dbReference type="GO" id="GO:0042781">
    <property type="term" value="F:3'-tRNA processing endoribonuclease activity"/>
    <property type="evidence" value="ECO:0007669"/>
    <property type="project" value="TreeGrafter"/>
</dbReference>
<protein>
    <submittedName>
        <fullName evidence="2">MBL fold metallo-hydrolase</fullName>
    </submittedName>
</protein>
<organism evidence="2">
    <name type="scientific">Caldithrix abyssi</name>
    <dbReference type="NCBI Taxonomy" id="187145"/>
    <lineage>
        <taxon>Bacteria</taxon>
        <taxon>Pseudomonadati</taxon>
        <taxon>Calditrichota</taxon>
        <taxon>Calditrichia</taxon>
        <taxon>Calditrichales</taxon>
        <taxon>Calditrichaceae</taxon>
        <taxon>Caldithrix</taxon>
    </lineage>
</organism>
<evidence type="ECO:0000259" key="1">
    <source>
        <dbReference type="SMART" id="SM00849"/>
    </source>
</evidence>
<proteinExistence type="predicted"/>
<dbReference type="PANTHER" id="PTHR46018">
    <property type="entry name" value="ZINC PHOSPHODIESTERASE ELAC PROTEIN 1"/>
    <property type="match status" value="1"/>
</dbReference>
<dbReference type="SMART" id="SM00849">
    <property type="entry name" value="Lactamase_B"/>
    <property type="match status" value="1"/>
</dbReference>
<dbReference type="Pfam" id="PF12706">
    <property type="entry name" value="Lactamase_B_2"/>
    <property type="match status" value="1"/>
</dbReference>
<comment type="caution">
    <text evidence="2">The sequence shown here is derived from an EMBL/GenBank/DDBJ whole genome shotgun (WGS) entry which is preliminary data.</text>
</comment>
<dbReference type="AlphaFoldDB" id="A0A7V4WVT4"/>
<dbReference type="SUPFAM" id="SSF56281">
    <property type="entry name" value="Metallo-hydrolase/oxidoreductase"/>
    <property type="match status" value="1"/>
</dbReference>
<name>A0A7V4WVT4_CALAY</name>
<dbReference type="PANTHER" id="PTHR46018:SF2">
    <property type="entry name" value="ZINC PHOSPHODIESTERASE ELAC PROTEIN 1"/>
    <property type="match status" value="1"/>
</dbReference>
<dbReference type="InterPro" id="IPR001279">
    <property type="entry name" value="Metallo-B-lactamas"/>
</dbReference>
<dbReference type="EMBL" id="DRQG01000080">
    <property type="protein sequence ID" value="HGY55726.1"/>
    <property type="molecule type" value="Genomic_DNA"/>
</dbReference>
<sequence length="247" mass="27766">MEITILGSGTILSGPHRNPAGFFLKNGKRSALLDCGPGILRRLKEQQIDILDIQTIFLTHFHLDHCADVFPLLMNRALLKNGVNANLTIYGPHGLVDWFGQIRQTQGSWLTDALPQLVELDEKPLQWADLTVRYFYNGHTESSVSYRFEKKGNSVFFSGDCGYTNELAQFAHGAALAFTECSYPDEAAQEGHLTPGELRKLAEQCRFDHLVLIHIYPENDTPDLLRRVGNYSNGKITVGQDLMRFSI</sequence>
<evidence type="ECO:0000313" key="2">
    <source>
        <dbReference type="EMBL" id="HGY55726.1"/>
    </source>
</evidence>
<dbReference type="InterPro" id="IPR036866">
    <property type="entry name" value="RibonucZ/Hydroxyglut_hydro"/>
</dbReference>
<reference evidence="2" key="1">
    <citation type="journal article" date="2020" name="mSystems">
        <title>Genome- and Community-Level Interaction Insights into Carbon Utilization and Element Cycling Functions of Hydrothermarchaeota in Hydrothermal Sediment.</title>
        <authorList>
            <person name="Zhou Z."/>
            <person name="Liu Y."/>
            <person name="Xu W."/>
            <person name="Pan J."/>
            <person name="Luo Z.H."/>
            <person name="Li M."/>
        </authorList>
    </citation>
    <scope>NUCLEOTIDE SEQUENCE [LARGE SCALE GENOMIC DNA]</scope>
    <source>
        <strain evidence="2">HyVt-577</strain>
    </source>
</reference>
<dbReference type="Gene3D" id="3.60.15.10">
    <property type="entry name" value="Ribonuclease Z/Hydroxyacylglutathione hydrolase-like"/>
    <property type="match status" value="1"/>
</dbReference>
<gene>
    <name evidence="2" type="ORF">ENK44_08500</name>
</gene>
<feature type="domain" description="Metallo-beta-lactamase" evidence="1">
    <location>
        <begin position="18"/>
        <end position="214"/>
    </location>
</feature>